<accession>A0A2U9BTR7</accession>
<dbReference type="Proteomes" id="UP000246464">
    <property type="component" value="Chromosome 9"/>
</dbReference>
<evidence type="ECO:0000256" key="2">
    <source>
        <dbReference type="RuleBase" id="RU281113"/>
    </source>
</evidence>
<feature type="domain" description="NAC-A/B" evidence="5">
    <location>
        <begin position="59"/>
        <end position="124"/>
    </location>
</feature>
<comment type="similarity">
    <text evidence="2">Belongs to the IL-12B family.</text>
</comment>
<dbReference type="GO" id="GO:0005125">
    <property type="term" value="F:cytokine activity"/>
    <property type="evidence" value="ECO:0007669"/>
    <property type="project" value="UniProtKB-KW"/>
</dbReference>
<reference evidence="6 7" key="1">
    <citation type="submission" date="2017-12" db="EMBL/GenBank/DDBJ databases">
        <title>Integrating genomic resources of turbot (Scophthalmus maximus) in depth evaluation of genetic and physical mapping variation across individuals.</title>
        <authorList>
            <person name="Martinez P."/>
        </authorList>
    </citation>
    <scope>NUCLEOTIDE SEQUENCE [LARGE SCALE GENOMIC DNA]</scope>
</reference>
<dbReference type="InterPro" id="IPR039370">
    <property type="entry name" value="BTF3"/>
</dbReference>
<sequence length="477" mass="53200">MHFSVLDADRSSKSSSFGAHTMKESIMNQEKLAKLQEQVRIGGKGSARRKKKVVHRTATADDKKLQFSLKKLGVNNISGIEEVNMFTNQGTVIHFNNPKVQASLAANTFTITGHAENKQLTEMLPGILNQLGADSLTSLRRLAETLPKPAGENKAPMVTVEEEDDEVPVVVAKRNNTTPVTLTCGTKIDGPVTWKFDGEVIEDFDDYIQPDGQNLKVSGVDAPLLGEYSCWSGGEMLLSTYLLLEAEEEGESESLINCWAKSYDCNFNCKWTNSRYTAVRLGLDNECAKGGKLCHWVRSSDGGFQFELSHSLSPYAEETTMIELTAEAIVSLFVFRITTSFYLRDIVQPDSPQIVMCQEMDQNLNVTIKPPSSWSSPHSFFSLEHEIEYVFKDDGKVGRSSSSLIPKSVSKLRVRSRDSVVLSTWSQWTPWKNLRTKANNLCKCRNTAKYCCPELPSGYLDQCQKKRKKSAKSSKTS</sequence>
<dbReference type="Pfam" id="PF10420">
    <property type="entry name" value="IL12p40_C"/>
    <property type="match status" value="1"/>
</dbReference>
<dbReference type="PROSITE" id="PS51151">
    <property type="entry name" value="NAC_AB"/>
    <property type="match status" value="1"/>
</dbReference>
<keyword evidence="2" id="KW-0325">Glycoprotein</keyword>
<dbReference type="GO" id="GO:0004896">
    <property type="term" value="F:cytokine receptor activity"/>
    <property type="evidence" value="ECO:0007669"/>
    <property type="project" value="UniProtKB-UniRule"/>
</dbReference>
<keyword evidence="7" id="KW-1185">Reference proteome</keyword>
<organism evidence="6 7">
    <name type="scientific">Scophthalmus maximus</name>
    <name type="common">Turbot</name>
    <name type="synonym">Psetta maxima</name>
    <dbReference type="NCBI Taxonomy" id="52904"/>
    <lineage>
        <taxon>Eukaryota</taxon>
        <taxon>Metazoa</taxon>
        <taxon>Chordata</taxon>
        <taxon>Craniata</taxon>
        <taxon>Vertebrata</taxon>
        <taxon>Euteleostomi</taxon>
        <taxon>Actinopterygii</taxon>
        <taxon>Neopterygii</taxon>
        <taxon>Teleostei</taxon>
        <taxon>Neoteleostei</taxon>
        <taxon>Acanthomorphata</taxon>
        <taxon>Carangaria</taxon>
        <taxon>Pleuronectiformes</taxon>
        <taxon>Pleuronectoidei</taxon>
        <taxon>Scophthalmidae</taxon>
        <taxon>Scophthalmus</taxon>
    </lineage>
</organism>
<dbReference type="InterPro" id="IPR038187">
    <property type="entry name" value="NAC_A/B_dom_sf"/>
</dbReference>
<dbReference type="Pfam" id="PF01849">
    <property type="entry name" value="NAC"/>
    <property type="match status" value="1"/>
</dbReference>
<comment type="similarity">
    <text evidence="1 3">Belongs to the NAC-beta family.</text>
</comment>
<keyword evidence="2" id="KW-0393">Immunoglobulin domain</keyword>
<evidence type="ECO:0000256" key="3">
    <source>
        <dbReference type="RuleBase" id="RU361272"/>
    </source>
</evidence>
<dbReference type="SUPFAM" id="SSF49265">
    <property type="entry name" value="Fibronectin type III"/>
    <property type="match status" value="2"/>
</dbReference>
<keyword evidence="2" id="KW-0202">Cytokine</keyword>
<dbReference type="EMBL" id="CP026251">
    <property type="protein sequence ID" value="AWP07431.1"/>
    <property type="molecule type" value="Genomic_DNA"/>
</dbReference>
<evidence type="ECO:0000256" key="4">
    <source>
        <dbReference type="SAM" id="MobiDB-lite"/>
    </source>
</evidence>
<dbReference type="InterPro" id="IPR036116">
    <property type="entry name" value="FN3_sf"/>
</dbReference>
<comment type="subunit">
    <text evidence="2">Heterodimer with IL12A; disulfide-linked. The heterodimer is known as interleukin IL-12.</text>
</comment>
<dbReference type="AlphaFoldDB" id="A0A2U9BTR7"/>
<evidence type="ECO:0000313" key="7">
    <source>
        <dbReference type="Proteomes" id="UP000246464"/>
    </source>
</evidence>
<dbReference type="Gene3D" id="2.60.40.10">
    <property type="entry name" value="Immunoglobulins"/>
    <property type="match status" value="2"/>
</dbReference>
<feature type="region of interest" description="Disordered" evidence="4">
    <location>
        <begin position="1"/>
        <end position="20"/>
    </location>
</feature>
<dbReference type="PANTHER" id="PTHR10351">
    <property type="entry name" value="TRANSCRIPTION FACTOR BTF3 FAMILY MEMBER"/>
    <property type="match status" value="1"/>
</dbReference>
<dbReference type="FunFam" id="2.20.70.30:FF:000001">
    <property type="entry name" value="Transcription factor BTF3 homolog"/>
    <property type="match status" value="1"/>
</dbReference>
<protein>
    <recommendedName>
        <fullName evidence="2 3">Multifunctional fusion protein</fullName>
    </recommendedName>
    <domain>
        <recommendedName>
            <fullName evidence="2">Interleukin-12 subunit beta</fullName>
            <shortName evidence="2">IL-12B</shortName>
        </recommendedName>
        <alternativeName>
            <fullName evidence="2">Cytotoxic lymphocyte maturation factor 40 kDa subunit</fullName>
        </alternativeName>
        <alternativeName>
            <fullName evidence="2">IL-12 subunit p40</fullName>
        </alternativeName>
    </domain>
    <domain>
        <recommendedName>
            <fullName evidence="3">Transcription factor BTF3</fullName>
        </recommendedName>
    </domain>
</protein>
<keyword evidence="2" id="KW-0964">Secreted</keyword>
<name>A0A2U9BTR7_SCOMX</name>
<dbReference type="InterPro" id="IPR002715">
    <property type="entry name" value="Nas_poly-pep-assoc_cplx_dom"/>
</dbReference>
<dbReference type="Gene3D" id="2.20.70.30">
    <property type="entry name" value="Nascent polypeptide-associated complex domain"/>
    <property type="match status" value="1"/>
</dbReference>
<dbReference type="InterPro" id="IPR019482">
    <property type="entry name" value="IL-12_beta_cen-dom"/>
</dbReference>
<comment type="subcellular location">
    <subcellularLocation>
        <location evidence="2">Secreted</location>
    </subcellularLocation>
</comment>
<dbReference type="GO" id="GO:0005615">
    <property type="term" value="C:extracellular space"/>
    <property type="evidence" value="ECO:0007669"/>
    <property type="project" value="UniProtKB-KW"/>
</dbReference>
<evidence type="ECO:0000256" key="1">
    <source>
        <dbReference type="ARBA" id="ARBA00005296"/>
    </source>
</evidence>
<dbReference type="STRING" id="52904.ENSSMAP00000011513"/>
<dbReference type="PRINTS" id="PR01928">
    <property type="entry name" value="INTRLEUKN12B"/>
</dbReference>
<evidence type="ECO:0000313" key="6">
    <source>
        <dbReference type="EMBL" id="AWP07431.1"/>
    </source>
</evidence>
<gene>
    <name evidence="2" type="primary">IL12B</name>
    <name evidence="6" type="ORF">SMAX5B_010405</name>
</gene>
<evidence type="ECO:0000259" key="5">
    <source>
        <dbReference type="PROSITE" id="PS51151"/>
    </source>
</evidence>
<proteinExistence type="inferred from homology"/>
<dbReference type="CDD" id="cd22055">
    <property type="entry name" value="NAC_BTF3"/>
    <property type="match status" value="1"/>
</dbReference>
<dbReference type="InterPro" id="IPR013783">
    <property type="entry name" value="Ig-like_fold"/>
</dbReference>
<dbReference type="InterPro" id="IPR015528">
    <property type="entry name" value="IL-12_beta"/>
</dbReference>
<dbReference type="SMART" id="SM01407">
    <property type="entry name" value="NAC"/>
    <property type="match status" value="1"/>
</dbReference>